<dbReference type="SUPFAM" id="SSF102114">
    <property type="entry name" value="Radical SAM enzymes"/>
    <property type="match status" value="1"/>
</dbReference>
<dbReference type="Pfam" id="PF04055">
    <property type="entry name" value="Radical_SAM"/>
    <property type="match status" value="1"/>
</dbReference>
<reference evidence="5 6" key="1">
    <citation type="journal article" date="2019" name="Front. Microbiol.">
        <title>Ammonia Oxidation by the Arctic Terrestrial Thaumarchaeote Candidatus Nitrosocosmicus arcticus Is Stimulated by Increasing Temperatures.</title>
        <authorList>
            <person name="Alves R.J.E."/>
            <person name="Kerou M."/>
            <person name="Zappe A."/>
            <person name="Bittner R."/>
            <person name="Abby S.S."/>
            <person name="Schmidt H.A."/>
            <person name="Pfeifer K."/>
            <person name="Schleper C."/>
        </authorList>
    </citation>
    <scope>NUCLEOTIDE SEQUENCE [LARGE SCALE GENOMIC DNA]</scope>
    <source>
        <strain evidence="5 6">Kfb</strain>
    </source>
</reference>
<dbReference type="Gene3D" id="3.80.30.30">
    <property type="match status" value="1"/>
</dbReference>
<evidence type="ECO:0000256" key="2">
    <source>
        <dbReference type="ARBA" id="ARBA00023004"/>
    </source>
</evidence>
<keyword evidence="1" id="KW-0479">Metal-binding</keyword>
<dbReference type="RefSeq" id="WP_144728430.1">
    <property type="nucleotide sequence ID" value="NZ_ML675578.1"/>
</dbReference>
<dbReference type="InterPro" id="IPR058240">
    <property type="entry name" value="rSAM_sf"/>
</dbReference>
<evidence type="ECO:0000313" key="5">
    <source>
        <dbReference type="EMBL" id="TVP41905.1"/>
    </source>
</evidence>
<dbReference type="SFLD" id="SFLDG01084">
    <property type="entry name" value="Uncharacterised_Radical_SAM_Su"/>
    <property type="match status" value="1"/>
</dbReference>
<feature type="domain" description="Radical SAM core" evidence="4">
    <location>
        <begin position="35"/>
        <end position="196"/>
    </location>
</feature>
<organism evidence="5 6">
    <name type="scientific">Candidatus Nitrosocosmicus arcticus</name>
    <dbReference type="NCBI Taxonomy" id="2035267"/>
    <lineage>
        <taxon>Archaea</taxon>
        <taxon>Nitrososphaerota</taxon>
        <taxon>Nitrososphaeria</taxon>
        <taxon>Nitrososphaerales</taxon>
        <taxon>Nitrososphaeraceae</taxon>
        <taxon>Candidatus Nitrosocosmicus</taxon>
    </lineage>
</organism>
<dbReference type="GO" id="GO:0016829">
    <property type="term" value="F:lyase activity"/>
    <property type="evidence" value="ECO:0007669"/>
    <property type="project" value="UniProtKB-KW"/>
</dbReference>
<dbReference type="OrthoDB" id="15538at2157"/>
<keyword evidence="6" id="KW-1185">Reference proteome</keyword>
<dbReference type="SFLD" id="SFLDS00029">
    <property type="entry name" value="Radical_SAM"/>
    <property type="match status" value="1"/>
</dbReference>
<gene>
    <name evidence="5" type="ORF">NARC_10311</name>
</gene>
<keyword evidence="2" id="KW-0408">Iron</keyword>
<comment type="caution">
    <text evidence="5">The sequence shown here is derived from an EMBL/GenBank/DDBJ whole genome shotgun (WGS) entry which is preliminary data.</text>
</comment>
<protein>
    <submittedName>
        <fullName evidence="5">Putative DNA repair photolyase</fullName>
    </submittedName>
</protein>
<dbReference type="PANTHER" id="PTHR43432:SF5">
    <property type="entry name" value="ELP3_MIAA_NIFB-LIKE RADICAL SAM CORE DOMAIN-CONTAINING PROTEIN"/>
    <property type="match status" value="1"/>
</dbReference>
<keyword evidence="5" id="KW-0456">Lyase</keyword>
<dbReference type="GO" id="GO:0046872">
    <property type="term" value="F:metal ion binding"/>
    <property type="evidence" value="ECO:0007669"/>
    <property type="project" value="UniProtKB-KW"/>
</dbReference>
<evidence type="ECO:0000259" key="4">
    <source>
        <dbReference type="Pfam" id="PF04055"/>
    </source>
</evidence>
<dbReference type="PANTHER" id="PTHR43432">
    <property type="entry name" value="SLR0285 PROTEIN"/>
    <property type="match status" value="1"/>
</dbReference>
<dbReference type="Proteomes" id="UP000315289">
    <property type="component" value="Unassembled WGS sequence"/>
</dbReference>
<name>A0A557SZ93_9ARCH</name>
<dbReference type="AlphaFoldDB" id="A0A557SZ93"/>
<sequence length="320" mass="37046">MDSWYSKTAPAFDSKKSKSILHPFTVNNHKGNTLNLYQGCQHRCGYCYATYEWSPEFYDKIYAKSNAPEILENQLRSWKSQVVQPVMISSATDAYQPAELKFELTRKCVKVLQKYNIPYYVFTKSALISRDLQLHKQYKHNCFLVWSITTCNENIRRIIEPGTPPSFVLFKVIKKFSDCGITCAVNIDPIIPRITDTSSEIEAIVENCLKSGVSYVFGAPLRLRSDIWERMKIVFKLLNREETGVIKDYITLYDFKEPMGPGYNLHVDKTYAGTMLKNLEEKVIEKGMLFGFPNLDENRHMAKTKLKVCNENQLTLMNFM</sequence>
<dbReference type="InterPro" id="IPR007197">
    <property type="entry name" value="rSAM"/>
</dbReference>
<keyword evidence="3" id="KW-0411">Iron-sulfur</keyword>
<dbReference type="InterPro" id="IPR040086">
    <property type="entry name" value="MJ0683-like"/>
</dbReference>
<proteinExistence type="predicted"/>
<evidence type="ECO:0000256" key="1">
    <source>
        <dbReference type="ARBA" id="ARBA00022723"/>
    </source>
</evidence>
<accession>A0A557SZ93</accession>
<dbReference type="EMBL" id="VOAH01000001">
    <property type="protein sequence ID" value="TVP41905.1"/>
    <property type="molecule type" value="Genomic_DNA"/>
</dbReference>
<dbReference type="GO" id="GO:0051536">
    <property type="term" value="F:iron-sulfur cluster binding"/>
    <property type="evidence" value="ECO:0007669"/>
    <property type="project" value="UniProtKB-KW"/>
</dbReference>
<evidence type="ECO:0000256" key="3">
    <source>
        <dbReference type="ARBA" id="ARBA00023014"/>
    </source>
</evidence>
<evidence type="ECO:0000313" key="6">
    <source>
        <dbReference type="Proteomes" id="UP000315289"/>
    </source>
</evidence>